<reference evidence="3 4" key="1">
    <citation type="submission" date="2016-07" db="EMBL/GenBank/DDBJ databases">
        <title>Genome and transcriptome analysis of iron-reducing fermentative bacteria Anoxybacter fermentans.</title>
        <authorList>
            <person name="Zeng X."/>
            <person name="Shao Z."/>
        </authorList>
    </citation>
    <scope>NUCLEOTIDE SEQUENCE [LARGE SCALE GENOMIC DNA]</scope>
    <source>
        <strain evidence="3 4">DY22613</strain>
    </source>
</reference>
<organism evidence="3 4">
    <name type="scientific">Anoxybacter fermentans</name>
    <dbReference type="NCBI Taxonomy" id="1323375"/>
    <lineage>
        <taxon>Bacteria</taxon>
        <taxon>Bacillati</taxon>
        <taxon>Bacillota</taxon>
        <taxon>Clostridia</taxon>
        <taxon>Halanaerobiales</taxon>
        <taxon>Anoxybacter</taxon>
    </lineage>
</organism>
<feature type="transmembrane region" description="Helical" evidence="1">
    <location>
        <begin position="45"/>
        <end position="66"/>
    </location>
</feature>
<feature type="transmembrane region" description="Helical" evidence="1">
    <location>
        <begin position="125"/>
        <end position="158"/>
    </location>
</feature>
<dbReference type="InterPro" id="IPR003675">
    <property type="entry name" value="Rce1/LyrA-like_dom"/>
</dbReference>
<feature type="domain" description="CAAX prenyl protease 2/Lysostaphin resistance protein A-like" evidence="2">
    <location>
        <begin position="103"/>
        <end position="200"/>
    </location>
</feature>
<sequence length="212" mass="24639">MNKILLIISFIGFCTPFYYIRKIFKQNNHLLKNGNIKIINYKATKLSLFHIAVLFIVIYLASILQFISNGNIYINTLISLMLMYFTILIFKQNDVIYHSRNDDLLLTLMALWFASIEEEIRFRILPYLFVVILMNFNVLNNLVFSIVYVIFTSILFGIHHKNSSLVHVVLMTFFGAILGIIILEHGVFSSICIHSAYNFICLPGQYKIKISH</sequence>
<protein>
    <recommendedName>
        <fullName evidence="2">CAAX prenyl protease 2/Lysostaphin resistance protein A-like domain-containing protein</fullName>
    </recommendedName>
</protein>
<keyword evidence="1" id="KW-1133">Transmembrane helix</keyword>
<feature type="transmembrane region" description="Helical" evidence="1">
    <location>
        <begin position="6"/>
        <end position="24"/>
    </location>
</feature>
<dbReference type="Proteomes" id="UP000267250">
    <property type="component" value="Chromosome"/>
</dbReference>
<dbReference type="GO" id="GO:0080120">
    <property type="term" value="P:CAAX-box protein maturation"/>
    <property type="evidence" value="ECO:0007669"/>
    <property type="project" value="UniProtKB-ARBA"/>
</dbReference>
<proteinExistence type="predicted"/>
<keyword evidence="1" id="KW-0472">Membrane</keyword>
<dbReference type="EMBL" id="CP016379">
    <property type="protein sequence ID" value="AZR73350.1"/>
    <property type="molecule type" value="Genomic_DNA"/>
</dbReference>
<dbReference type="KEGG" id="aft:BBF96_08120"/>
<name>A0A3S9SYK6_9FIRM</name>
<gene>
    <name evidence="3" type="ORF">BBF96_08120</name>
</gene>
<evidence type="ECO:0000259" key="2">
    <source>
        <dbReference type="Pfam" id="PF02517"/>
    </source>
</evidence>
<feature type="transmembrane region" description="Helical" evidence="1">
    <location>
        <begin position="72"/>
        <end position="90"/>
    </location>
</feature>
<dbReference type="AlphaFoldDB" id="A0A3S9SYK6"/>
<feature type="transmembrane region" description="Helical" evidence="1">
    <location>
        <begin position="164"/>
        <end position="183"/>
    </location>
</feature>
<evidence type="ECO:0000313" key="3">
    <source>
        <dbReference type="EMBL" id="AZR73350.1"/>
    </source>
</evidence>
<evidence type="ECO:0000256" key="1">
    <source>
        <dbReference type="SAM" id="Phobius"/>
    </source>
</evidence>
<keyword evidence="1" id="KW-0812">Transmembrane</keyword>
<dbReference type="RefSeq" id="WP_127016684.1">
    <property type="nucleotide sequence ID" value="NZ_CP016379.1"/>
</dbReference>
<dbReference type="Pfam" id="PF02517">
    <property type="entry name" value="Rce1-like"/>
    <property type="match status" value="1"/>
</dbReference>
<keyword evidence="4" id="KW-1185">Reference proteome</keyword>
<dbReference type="GO" id="GO:0004175">
    <property type="term" value="F:endopeptidase activity"/>
    <property type="evidence" value="ECO:0007669"/>
    <property type="project" value="UniProtKB-ARBA"/>
</dbReference>
<accession>A0A3S9SYK6</accession>
<evidence type="ECO:0000313" key="4">
    <source>
        <dbReference type="Proteomes" id="UP000267250"/>
    </source>
</evidence>